<dbReference type="Pfam" id="PF01699">
    <property type="entry name" value="Na_Ca_ex"/>
    <property type="match status" value="2"/>
</dbReference>
<dbReference type="RefSeq" id="WP_085212534.1">
    <property type="nucleotide sequence ID" value="NZ_FXAM01000001.1"/>
</dbReference>
<feature type="transmembrane region" description="Helical" evidence="9">
    <location>
        <begin position="166"/>
        <end position="185"/>
    </location>
</feature>
<feature type="transmembrane region" description="Helical" evidence="9">
    <location>
        <begin position="281"/>
        <end position="304"/>
    </location>
</feature>
<evidence type="ECO:0000256" key="4">
    <source>
        <dbReference type="ARBA" id="ARBA00022692"/>
    </source>
</evidence>
<feature type="transmembrane region" description="Helical" evidence="9">
    <location>
        <begin position="66"/>
        <end position="87"/>
    </location>
</feature>
<feature type="transmembrane region" description="Helical" evidence="9">
    <location>
        <begin position="12"/>
        <end position="30"/>
    </location>
</feature>
<feature type="transmembrane region" description="Helical" evidence="9">
    <location>
        <begin position="213"/>
        <end position="231"/>
    </location>
</feature>
<keyword evidence="9" id="KW-0050">Antiport</keyword>
<evidence type="ECO:0000256" key="2">
    <source>
        <dbReference type="ARBA" id="ARBA00022448"/>
    </source>
</evidence>
<dbReference type="InterPro" id="IPR004713">
    <property type="entry name" value="CaH_exchang"/>
</dbReference>
<evidence type="ECO:0000256" key="5">
    <source>
        <dbReference type="ARBA" id="ARBA00022837"/>
    </source>
</evidence>
<evidence type="ECO:0000256" key="8">
    <source>
        <dbReference type="ARBA" id="ARBA00023136"/>
    </source>
</evidence>
<dbReference type="STRING" id="1760988.SAMN02949497_2156"/>
<reference evidence="11 12" key="1">
    <citation type="submission" date="2016-12" db="EMBL/GenBank/DDBJ databases">
        <authorList>
            <person name="Song W.-J."/>
            <person name="Kurnit D.M."/>
        </authorList>
    </citation>
    <scope>NUCLEOTIDE SEQUENCE [LARGE SCALE GENOMIC DNA]</scope>
    <source>
        <strain evidence="11 12">175</strain>
    </source>
</reference>
<dbReference type="GO" id="GO:0012505">
    <property type="term" value="C:endomembrane system"/>
    <property type="evidence" value="ECO:0007669"/>
    <property type="project" value="UniProtKB-SubCell"/>
</dbReference>
<evidence type="ECO:0000259" key="10">
    <source>
        <dbReference type="Pfam" id="PF01699"/>
    </source>
</evidence>
<keyword evidence="12" id="KW-1185">Reference proteome</keyword>
<dbReference type="GO" id="GO:0016020">
    <property type="term" value="C:membrane"/>
    <property type="evidence" value="ECO:0007669"/>
    <property type="project" value="InterPro"/>
</dbReference>
<dbReference type="InterPro" id="IPR044880">
    <property type="entry name" value="NCX_ion-bd_dom_sf"/>
</dbReference>
<sequence>MGTLPRELGSKTVWWILILVPASFLAERLALDPMAVFLISGLAIIPIAALIAESTETIAGEVGPTLGGLLNATFGNATEMIISVVALSQGLGDVVKASITGTIAANLLLALGAGMLLGGLKHREQRFPSRVARINASSLNLALVVLLTPTAIHYTSSGLDPKLLDHFSLVAAGLLLMFYMLSLVFSMQNHRQLYELDEASLHSDEDAAKEQVALWKPILILLAGSGLLVFVSELLVDSLKLAITSMGLTELFIGVILIPLFGGMVEYITVANFAMKNKMDLAVAVAVGSSLQIAMFVAPVLVIVGFLMGKPMNLEFHSFELVAAVIAVGIANSISADGRSNWLEGSLLLTTYGILGTAFYFHP</sequence>
<keyword evidence="2 9" id="KW-0813">Transport</keyword>
<feature type="transmembrane region" description="Helical" evidence="9">
    <location>
        <begin position="99"/>
        <end position="120"/>
    </location>
</feature>
<comment type="function">
    <text evidence="9">Ca(+)/H(+) antiporter that extrudes calcium in exchange for external protons.</text>
</comment>
<dbReference type="InterPro" id="IPR004837">
    <property type="entry name" value="NaCa_Exmemb"/>
</dbReference>
<dbReference type="Gene3D" id="1.20.1420.30">
    <property type="entry name" value="NCX, central ion-binding region"/>
    <property type="match status" value="1"/>
</dbReference>
<keyword evidence="4 9" id="KW-0812">Transmembrane</keyword>
<evidence type="ECO:0000256" key="1">
    <source>
        <dbReference type="ARBA" id="ARBA00004127"/>
    </source>
</evidence>
<evidence type="ECO:0000313" key="11">
    <source>
        <dbReference type="EMBL" id="SMF94821.1"/>
    </source>
</evidence>
<keyword evidence="7 9" id="KW-0406">Ion transport</keyword>
<dbReference type="GO" id="GO:0006874">
    <property type="term" value="P:intracellular calcium ion homeostasis"/>
    <property type="evidence" value="ECO:0007669"/>
    <property type="project" value="TreeGrafter"/>
</dbReference>
<organism evidence="11 12">
    <name type="scientific">Methylomagnum ishizawai</name>
    <dbReference type="NCBI Taxonomy" id="1760988"/>
    <lineage>
        <taxon>Bacteria</taxon>
        <taxon>Pseudomonadati</taxon>
        <taxon>Pseudomonadota</taxon>
        <taxon>Gammaproteobacteria</taxon>
        <taxon>Methylococcales</taxon>
        <taxon>Methylococcaceae</taxon>
        <taxon>Methylomagnum</taxon>
    </lineage>
</organism>
<keyword evidence="5 9" id="KW-0106">Calcium</keyword>
<keyword evidence="6 9" id="KW-1133">Transmembrane helix</keyword>
<keyword evidence="3 9" id="KW-0109">Calcium transport</keyword>
<evidence type="ECO:0000256" key="6">
    <source>
        <dbReference type="ARBA" id="ARBA00022989"/>
    </source>
</evidence>
<evidence type="ECO:0000256" key="3">
    <source>
        <dbReference type="ARBA" id="ARBA00022568"/>
    </source>
</evidence>
<feature type="transmembrane region" description="Helical" evidence="9">
    <location>
        <begin position="132"/>
        <end position="154"/>
    </location>
</feature>
<feature type="domain" description="Sodium/calcium exchanger membrane region" evidence="10">
    <location>
        <begin position="218"/>
        <end position="355"/>
    </location>
</feature>
<dbReference type="OrthoDB" id="8438242at2"/>
<feature type="domain" description="Sodium/calcium exchanger membrane region" evidence="10">
    <location>
        <begin position="35"/>
        <end position="187"/>
    </location>
</feature>
<feature type="transmembrane region" description="Helical" evidence="9">
    <location>
        <begin position="316"/>
        <end position="335"/>
    </location>
</feature>
<feature type="transmembrane region" description="Helical" evidence="9">
    <location>
        <begin position="342"/>
        <end position="361"/>
    </location>
</feature>
<evidence type="ECO:0000256" key="9">
    <source>
        <dbReference type="RuleBase" id="RU365028"/>
    </source>
</evidence>
<dbReference type="InterPro" id="IPR004798">
    <property type="entry name" value="CAX-like"/>
</dbReference>
<dbReference type="PANTHER" id="PTHR31503:SF22">
    <property type="entry name" value="VACUOLAR CALCIUM ION TRANSPORTER"/>
    <property type="match status" value="1"/>
</dbReference>
<gene>
    <name evidence="11" type="ORF">SAMN02949497_2156</name>
</gene>
<accession>A0A1Y6CWS7</accession>
<dbReference type="EMBL" id="FXAM01000001">
    <property type="protein sequence ID" value="SMF94821.1"/>
    <property type="molecule type" value="Genomic_DNA"/>
</dbReference>
<evidence type="ECO:0000256" key="7">
    <source>
        <dbReference type="ARBA" id="ARBA00023065"/>
    </source>
</evidence>
<feature type="transmembrane region" description="Helical" evidence="9">
    <location>
        <begin position="36"/>
        <end position="54"/>
    </location>
</feature>
<protein>
    <recommendedName>
        <fullName evidence="9">Ca(2+)/H(+) antiporter</fullName>
    </recommendedName>
</protein>
<comment type="subcellular location">
    <subcellularLocation>
        <location evidence="1">Endomembrane system</location>
        <topology evidence="1">Multi-pass membrane protein</topology>
    </subcellularLocation>
</comment>
<dbReference type="PANTHER" id="PTHR31503">
    <property type="entry name" value="VACUOLAR CALCIUM ION TRANSPORTER"/>
    <property type="match status" value="1"/>
</dbReference>
<comment type="similarity">
    <text evidence="9">Belongs to the Ca(2+):cation antiporter (CaCA) (TC 2.A.19) family.</text>
</comment>
<dbReference type="Proteomes" id="UP000192923">
    <property type="component" value="Unassembled WGS sequence"/>
</dbReference>
<dbReference type="NCBIfam" id="TIGR00378">
    <property type="entry name" value="cax"/>
    <property type="match status" value="1"/>
</dbReference>
<evidence type="ECO:0000313" key="12">
    <source>
        <dbReference type="Proteomes" id="UP000192923"/>
    </source>
</evidence>
<proteinExistence type="inferred from homology"/>
<feature type="transmembrane region" description="Helical" evidence="9">
    <location>
        <begin position="251"/>
        <end position="274"/>
    </location>
</feature>
<dbReference type="GO" id="GO:0015369">
    <property type="term" value="F:calcium:proton antiporter activity"/>
    <property type="evidence" value="ECO:0007669"/>
    <property type="project" value="UniProtKB-UniRule"/>
</dbReference>
<keyword evidence="8 9" id="KW-0472">Membrane</keyword>
<dbReference type="AlphaFoldDB" id="A0A1Y6CWS7"/>
<name>A0A1Y6CWS7_9GAMM</name>